<accession>X0TBT5</accession>
<dbReference type="Pfam" id="PF08308">
    <property type="entry name" value="PEGA"/>
    <property type="match status" value="1"/>
</dbReference>
<proteinExistence type="predicted"/>
<name>X0TBT5_9ZZZZ</name>
<evidence type="ECO:0000313" key="3">
    <source>
        <dbReference type="EMBL" id="GAF90689.1"/>
    </source>
</evidence>
<keyword evidence="1" id="KW-0812">Transmembrane</keyword>
<organism evidence="3">
    <name type="scientific">marine sediment metagenome</name>
    <dbReference type="NCBI Taxonomy" id="412755"/>
    <lineage>
        <taxon>unclassified sequences</taxon>
        <taxon>metagenomes</taxon>
        <taxon>ecological metagenomes</taxon>
    </lineage>
</organism>
<keyword evidence="1" id="KW-0472">Membrane</keyword>
<dbReference type="EMBL" id="BARS01011506">
    <property type="protein sequence ID" value="GAF90689.1"/>
    <property type="molecule type" value="Genomic_DNA"/>
</dbReference>
<sequence length="124" mass="13825">PGEQGRMRKHCLIVLLILNIAALAVTGSAVCRYLFFSGSKPATDTIINDEAARLSITSIPRDAKVFVNGYYKGRTPADVKIVSVQTNTSFKLVILKEGFLRWEKNIKLHTGDFKEFQAVLKKAR</sequence>
<feature type="non-terminal residue" evidence="3">
    <location>
        <position position="1"/>
    </location>
</feature>
<protein>
    <recommendedName>
        <fullName evidence="2">PEGA domain-containing protein</fullName>
    </recommendedName>
</protein>
<evidence type="ECO:0000256" key="1">
    <source>
        <dbReference type="SAM" id="Phobius"/>
    </source>
</evidence>
<feature type="domain" description="PEGA" evidence="2">
    <location>
        <begin position="53"/>
        <end position="123"/>
    </location>
</feature>
<reference evidence="3" key="1">
    <citation type="journal article" date="2014" name="Front. Microbiol.">
        <title>High frequency of phylogenetically diverse reductive dehalogenase-homologous genes in deep subseafloor sedimentary metagenomes.</title>
        <authorList>
            <person name="Kawai M."/>
            <person name="Futagami T."/>
            <person name="Toyoda A."/>
            <person name="Takaki Y."/>
            <person name="Nishi S."/>
            <person name="Hori S."/>
            <person name="Arai W."/>
            <person name="Tsubouchi T."/>
            <person name="Morono Y."/>
            <person name="Uchiyama I."/>
            <person name="Ito T."/>
            <person name="Fujiyama A."/>
            <person name="Inagaki F."/>
            <person name="Takami H."/>
        </authorList>
    </citation>
    <scope>NUCLEOTIDE SEQUENCE</scope>
    <source>
        <strain evidence="3">Expedition CK06-06</strain>
    </source>
</reference>
<comment type="caution">
    <text evidence="3">The sequence shown here is derived from an EMBL/GenBank/DDBJ whole genome shotgun (WGS) entry which is preliminary data.</text>
</comment>
<gene>
    <name evidence="3" type="ORF">S01H1_20906</name>
</gene>
<dbReference type="AlphaFoldDB" id="X0TBT5"/>
<feature type="transmembrane region" description="Helical" evidence="1">
    <location>
        <begin position="12"/>
        <end position="35"/>
    </location>
</feature>
<dbReference type="InterPro" id="IPR013229">
    <property type="entry name" value="PEGA"/>
</dbReference>
<keyword evidence="1" id="KW-1133">Transmembrane helix</keyword>
<evidence type="ECO:0000259" key="2">
    <source>
        <dbReference type="Pfam" id="PF08308"/>
    </source>
</evidence>